<evidence type="ECO:0000313" key="2">
    <source>
        <dbReference type="EMBL" id="KAK4359599.1"/>
    </source>
</evidence>
<feature type="compositionally biased region" description="Polar residues" evidence="1">
    <location>
        <begin position="12"/>
        <end position="33"/>
    </location>
</feature>
<dbReference type="EMBL" id="JAVYJV010000011">
    <property type="protein sequence ID" value="KAK4359599.1"/>
    <property type="molecule type" value="Genomic_DNA"/>
</dbReference>
<name>A0AAE1RYJ3_9SOLA</name>
<sequence>MAAPKGNKVSKVLNSLQGDGQNAQSKIPNYTSDQQEIDLNLSLGGFYNGKNPKETPMPQSFSSLRASAAKNSVFTVL</sequence>
<dbReference type="AlphaFoldDB" id="A0AAE1RYJ3"/>
<evidence type="ECO:0000313" key="3">
    <source>
        <dbReference type="Proteomes" id="UP001291623"/>
    </source>
</evidence>
<gene>
    <name evidence="2" type="ORF">RND71_021828</name>
</gene>
<feature type="region of interest" description="Disordered" evidence="1">
    <location>
        <begin position="1"/>
        <end position="33"/>
    </location>
</feature>
<comment type="caution">
    <text evidence="2">The sequence shown here is derived from an EMBL/GenBank/DDBJ whole genome shotgun (WGS) entry which is preliminary data.</text>
</comment>
<proteinExistence type="predicted"/>
<protein>
    <submittedName>
        <fullName evidence="2">Uncharacterized protein</fullName>
    </submittedName>
</protein>
<accession>A0AAE1RYJ3</accession>
<dbReference type="Proteomes" id="UP001291623">
    <property type="component" value="Unassembled WGS sequence"/>
</dbReference>
<organism evidence="2 3">
    <name type="scientific">Anisodus tanguticus</name>
    <dbReference type="NCBI Taxonomy" id="243964"/>
    <lineage>
        <taxon>Eukaryota</taxon>
        <taxon>Viridiplantae</taxon>
        <taxon>Streptophyta</taxon>
        <taxon>Embryophyta</taxon>
        <taxon>Tracheophyta</taxon>
        <taxon>Spermatophyta</taxon>
        <taxon>Magnoliopsida</taxon>
        <taxon>eudicotyledons</taxon>
        <taxon>Gunneridae</taxon>
        <taxon>Pentapetalae</taxon>
        <taxon>asterids</taxon>
        <taxon>lamiids</taxon>
        <taxon>Solanales</taxon>
        <taxon>Solanaceae</taxon>
        <taxon>Solanoideae</taxon>
        <taxon>Hyoscyameae</taxon>
        <taxon>Anisodus</taxon>
    </lineage>
</organism>
<reference evidence="2" key="1">
    <citation type="submission" date="2023-12" db="EMBL/GenBank/DDBJ databases">
        <title>Genome assembly of Anisodus tanguticus.</title>
        <authorList>
            <person name="Wang Y.-J."/>
        </authorList>
    </citation>
    <scope>NUCLEOTIDE SEQUENCE</scope>
    <source>
        <strain evidence="2">KB-2021</strain>
        <tissue evidence="2">Leaf</tissue>
    </source>
</reference>
<keyword evidence="3" id="KW-1185">Reference proteome</keyword>
<evidence type="ECO:0000256" key="1">
    <source>
        <dbReference type="SAM" id="MobiDB-lite"/>
    </source>
</evidence>